<dbReference type="KEGG" id="bomb:GT348_00220"/>
<keyword evidence="2" id="KW-1185">Reference proteome</keyword>
<dbReference type="AlphaFoldDB" id="A0A6P1NBP7"/>
<name>A0A6P1NBP7_9PROT</name>
<evidence type="ECO:0000313" key="1">
    <source>
        <dbReference type="EMBL" id="QHI94958.1"/>
    </source>
</evidence>
<dbReference type="SUPFAM" id="SSF52540">
    <property type="entry name" value="P-loop containing nucleoside triphosphate hydrolases"/>
    <property type="match status" value="1"/>
</dbReference>
<protein>
    <submittedName>
        <fullName evidence="1">Anticodon nuclease</fullName>
    </submittedName>
</protein>
<dbReference type="InterPro" id="IPR027417">
    <property type="entry name" value="P-loop_NTPase"/>
</dbReference>
<accession>A0A6P1NBP7</accession>
<dbReference type="Proteomes" id="UP000463975">
    <property type="component" value="Chromosome"/>
</dbReference>
<sequence length="387" mass="44973">MAEEKVPDLLDASLLDVAQRLKDNNLKAQLIYAFNGTGKTRLSKEFVKFISTRKNIKDDEHDEISSLYFDEILYYNSFTEDLFYWDKDLNDNPKLKIHSNIFTKWILQDQGKGEAVKEIVQKYINSKITADFDENFDGVTFYFAGGDERGKKIVKISKGEESIFIWSIFYALIEEIISEIEEEEDDSSLNKFSQLKYIFIDDPISSLDENHLIEMAIDTAELIKKGIKGKELKFIVTTHNAFFYNVLYQELNKLSSKKGFLLDRDGTGKFSLKEKWGNSNQSFSYHLHIKSILDEAHKKNELGKHHAMLLRNLYEKTASFLGYREWTDLLPSPQESYAQKLLNFYSHSRLSGETVVSLAEHERNMLSILLENLNRYGYFRSGVKNND</sequence>
<gene>
    <name evidence="1" type="ORF">GT348_00220</name>
</gene>
<proteinExistence type="predicted"/>
<evidence type="ECO:0000313" key="2">
    <source>
        <dbReference type="Proteomes" id="UP000463975"/>
    </source>
</evidence>
<organism evidence="1 2">
    <name type="scientific">Aristophania vespae</name>
    <dbReference type="NCBI Taxonomy" id="2697033"/>
    <lineage>
        <taxon>Bacteria</taxon>
        <taxon>Pseudomonadati</taxon>
        <taxon>Pseudomonadota</taxon>
        <taxon>Alphaproteobacteria</taxon>
        <taxon>Acetobacterales</taxon>
        <taxon>Acetobacteraceae</taxon>
        <taxon>Aristophania</taxon>
    </lineage>
</organism>
<dbReference type="EMBL" id="CP047652">
    <property type="protein sequence ID" value="QHI94958.1"/>
    <property type="molecule type" value="Genomic_DNA"/>
</dbReference>
<reference evidence="1 2" key="1">
    <citation type="submission" date="2020-01" db="EMBL/GenBank/DDBJ databases">
        <title>Genome sequencing of strain KACC 21507.</title>
        <authorList>
            <person name="Heo J."/>
            <person name="Kim S.-J."/>
            <person name="Kim J.-S."/>
            <person name="Hong S.-B."/>
            <person name="Kwon S.-W."/>
        </authorList>
    </citation>
    <scope>NUCLEOTIDE SEQUENCE [LARGE SCALE GENOMIC DNA]</scope>
    <source>
        <strain evidence="1 2">KACC 21507</strain>
    </source>
</reference>
<dbReference type="RefSeq" id="WP_160618036.1">
    <property type="nucleotide sequence ID" value="NZ_CP047652.1"/>
</dbReference>